<dbReference type="EMBL" id="KB908481">
    <property type="protein sequence ID" value="EOA91666.1"/>
    <property type="molecule type" value="Genomic_DNA"/>
</dbReference>
<dbReference type="InterPro" id="IPR016167">
    <property type="entry name" value="FAD-bd_PCMH_sub1"/>
</dbReference>
<dbReference type="PANTHER" id="PTHR42973:SF34">
    <property type="entry name" value="FAD BINDING DOMAIN PROTEIN (AFU_ORTHOLOGUE AFUA_3G02770)"/>
    <property type="match status" value="1"/>
</dbReference>
<dbReference type="eggNOG" id="KOG1231">
    <property type="taxonomic scope" value="Eukaryota"/>
</dbReference>
<keyword evidence="8" id="KW-1185">Reference proteome</keyword>
<keyword evidence="3" id="KW-0274">FAD</keyword>
<dbReference type="Gene3D" id="3.30.43.10">
    <property type="entry name" value="Uridine Diphospho-n-acetylenolpyruvylglucosamine Reductase, domain 2"/>
    <property type="match status" value="1"/>
</dbReference>
<organism evidence="7 8">
    <name type="scientific">Exserohilum turcicum (strain 28A)</name>
    <name type="common">Northern leaf blight fungus</name>
    <name type="synonym">Setosphaeria turcica</name>
    <dbReference type="NCBI Taxonomy" id="671987"/>
    <lineage>
        <taxon>Eukaryota</taxon>
        <taxon>Fungi</taxon>
        <taxon>Dikarya</taxon>
        <taxon>Ascomycota</taxon>
        <taxon>Pezizomycotina</taxon>
        <taxon>Dothideomycetes</taxon>
        <taxon>Pleosporomycetidae</taxon>
        <taxon>Pleosporales</taxon>
        <taxon>Pleosporineae</taxon>
        <taxon>Pleosporaceae</taxon>
        <taxon>Exserohilum</taxon>
    </lineage>
</organism>
<dbReference type="Proteomes" id="UP000016935">
    <property type="component" value="Unassembled WGS sequence"/>
</dbReference>
<dbReference type="InterPro" id="IPR016169">
    <property type="entry name" value="FAD-bd_PCMH_sub2"/>
</dbReference>
<evidence type="ECO:0000256" key="4">
    <source>
        <dbReference type="ARBA" id="ARBA00023002"/>
    </source>
</evidence>
<dbReference type="GO" id="GO:0071949">
    <property type="term" value="F:FAD binding"/>
    <property type="evidence" value="ECO:0007669"/>
    <property type="project" value="InterPro"/>
</dbReference>
<feature type="domain" description="FAD-binding PCMH-type" evidence="6">
    <location>
        <begin position="114"/>
        <end position="285"/>
    </location>
</feature>
<dbReference type="Gene3D" id="3.30.465.10">
    <property type="match status" value="1"/>
</dbReference>
<evidence type="ECO:0000313" key="7">
    <source>
        <dbReference type="EMBL" id="EOA91666.1"/>
    </source>
</evidence>
<dbReference type="Pfam" id="PF01565">
    <property type="entry name" value="FAD_binding_4"/>
    <property type="match status" value="1"/>
</dbReference>
<dbReference type="InterPro" id="IPR050416">
    <property type="entry name" value="FAD-linked_Oxidoreductase"/>
</dbReference>
<dbReference type="InterPro" id="IPR036318">
    <property type="entry name" value="FAD-bd_PCMH-like_sf"/>
</dbReference>
<keyword evidence="2" id="KW-0285">Flavoprotein</keyword>
<evidence type="ECO:0000256" key="1">
    <source>
        <dbReference type="ARBA" id="ARBA00005466"/>
    </source>
</evidence>
<dbReference type="GeneID" id="19405533"/>
<sequence length="566" mass="60638">MKLHRLPAYAAAAAAALQLAGAGASATTTTTTTSTFEAHDFNVSAALEKLGVDISRLPEPEAGFIVREEGARCEYACKALTLLFNNNNNDNQILSRNTSAYAEFTAAYWAAQQGALQPLCVFKPKRTGDVSTLVLLSRLYQCPFAVKSGGHAALAGASSIDGGITVSLEHFQQVVVSGDRKTVEVGPGLRWVDVYMAVEKHGLSVAGGRMAPVGISGLVLGGGISHFASKRGWACDNVAAFELVTASGVVVNVSDSSYPDLYWALRGGGNNFGVVTKFTLDAFPLGDMWGGMRVYLEDAFPAVLDAIAEFTVAGSVEDQDAAEIITFASAPGVGKTVFANLHYSKPVADAPVFASWNNITAIHDTTGLGRMSGMANLLNQGAPASGGYETWWGISLKMDRPFLQFIVDTFYTQEAAIADVEKILLIMAIQPITESALDAMQKRGGNALGLDPANGPYFVLNFNAAWTKAEDEPKFHTVIANTIKLIKVEAKKRNLDNDFVYLNYASEFQDPIGSYGKKNKERLIQVSTKYDPRQVFQYLQPGGFKLVKGALNTEIPNVSLSRGGEL</sequence>
<dbReference type="PROSITE" id="PS51387">
    <property type="entry name" value="FAD_PCMH"/>
    <property type="match status" value="1"/>
</dbReference>
<accession>R0J4N5</accession>
<evidence type="ECO:0000256" key="2">
    <source>
        <dbReference type="ARBA" id="ARBA00022630"/>
    </source>
</evidence>
<reference evidence="7 8" key="1">
    <citation type="journal article" date="2012" name="PLoS Pathog.">
        <title>Diverse lifestyles and strategies of plant pathogenesis encoded in the genomes of eighteen Dothideomycetes fungi.</title>
        <authorList>
            <person name="Ohm R.A."/>
            <person name="Feau N."/>
            <person name="Henrissat B."/>
            <person name="Schoch C.L."/>
            <person name="Horwitz B.A."/>
            <person name="Barry K.W."/>
            <person name="Condon B.J."/>
            <person name="Copeland A.C."/>
            <person name="Dhillon B."/>
            <person name="Glaser F."/>
            <person name="Hesse C.N."/>
            <person name="Kosti I."/>
            <person name="LaButti K."/>
            <person name="Lindquist E.A."/>
            <person name="Lucas S."/>
            <person name="Salamov A.A."/>
            <person name="Bradshaw R.E."/>
            <person name="Ciuffetti L."/>
            <person name="Hamelin R.C."/>
            <person name="Kema G.H.J."/>
            <person name="Lawrence C."/>
            <person name="Scott J.A."/>
            <person name="Spatafora J.W."/>
            <person name="Turgeon B.G."/>
            <person name="de Wit P.J.G.M."/>
            <person name="Zhong S."/>
            <person name="Goodwin S.B."/>
            <person name="Grigoriev I.V."/>
        </authorList>
    </citation>
    <scope>NUCLEOTIDE SEQUENCE [LARGE SCALE GENOMIC DNA]</scope>
    <source>
        <strain evidence="8">28A</strain>
    </source>
</reference>
<dbReference type="GO" id="GO:0016491">
    <property type="term" value="F:oxidoreductase activity"/>
    <property type="evidence" value="ECO:0007669"/>
    <property type="project" value="UniProtKB-KW"/>
</dbReference>
<dbReference type="SUPFAM" id="SSF56176">
    <property type="entry name" value="FAD-binding/transporter-associated domain-like"/>
    <property type="match status" value="1"/>
</dbReference>
<dbReference type="InterPro" id="IPR016166">
    <property type="entry name" value="FAD-bd_PCMH"/>
</dbReference>
<name>R0J4N5_EXST2</name>
<dbReference type="RefSeq" id="XP_008020411.1">
    <property type="nucleotide sequence ID" value="XM_008022220.1"/>
</dbReference>
<dbReference type="STRING" id="671987.R0J4N5"/>
<dbReference type="OrthoDB" id="2151789at2759"/>
<evidence type="ECO:0000313" key="8">
    <source>
        <dbReference type="Proteomes" id="UP000016935"/>
    </source>
</evidence>
<comment type="similarity">
    <text evidence="1">Belongs to the oxygen-dependent FAD-linked oxidoreductase family.</text>
</comment>
<dbReference type="Gene3D" id="3.40.462.20">
    <property type="match status" value="1"/>
</dbReference>
<dbReference type="AlphaFoldDB" id="R0J4N5"/>
<keyword evidence="4" id="KW-0560">Oxidoreductase</keyword>
<evidence type="ECO:0000256" key="3">
    <source>
        <dbReference type="ARBA" id="ARBA00022827"/>
    </source>
</evidence>
<reference evidence="7 8" key="2">
    <citation type="journal article" date="2013" name="PLoS Genet.">
        <title>Comparative genome structure, secondary metabolite, and effector coding capacity across Cochliobolus pathogens.</title>
        <authorList>
            <person name="Condon B.J."/>
            <person name="Leng Y."/>
            <person name="Wu D."/>
            <person name="Bushley K.E."/>
            <person name="Ohm R.A."/>
            <person name="Otillar R."/>
            <person name="Martin J."/>
            <person name="Schackwitz W."/>
            <person name="Grimwood J."/>
            <person name="MohdZainudin N."/>
            <person name="Xue C."/>
            <person name="Wang R."/>
            <person name="Manning V.A."/>
            <person name="Dhillon B."/>
            <person name="Tu Z.J."/>
            <person name="Steffenson B.J."/>
            <person name="Salamov A."/>
            <person name="Sun H."/>
            <person name="Lowry S."/>
            <person name="LaButti K."/>
            <person name="Han J."/>
            <person name="Copeland A."/>
            <person name="Lindquist E."/>
            <person name="Barry K."/>
            <person name="Schmutz J."/>
            <person name="Baker S.E."/>
            <person name="Ciuffetti L.M."/>
            <person name="Grigoriev I.V."/>
            <person name="Zhong S."/>
            <person name="Turgeon B.G."/>
        </authorList>
    </citation>
    <scope>NUCLEOTIDE SEQUENCE [LARGE SCALE GENOMIC DNA]</scope>
    <source>
        <strain evidence="8">28A</strain>
    </source>
</reference>
<dbReference type="InterPro" id="IPR012951">
    <property type="entry name" value="BBE"/>
</dbReference>
<gene>
    <name evidence="7" type="ORF">SETTUDRAFT_85556</name>
</gene>
<dbReference type="PANTHER" id="PTHR42973">
    <property type="entry name" value="BINDING OXIDOREDUCTASE, PUTATIVE (AFU_ORTHOLOGUE AFUA_1G17690)-RELATED"/>
    <property type="match status" value="1"/>
</dbReference>
<proteinExistence type="inferred from homology"/>
<dbReference type="Pfam" id="PF08031">
    <property type="entry name" value="BBE"/>
    <property type="match status" value="1"/>
</dbReference>
<feature type="signal peptide" evidence="5">
    <location>
        <begin position="1"/>
        <end position="22"/>
    </location>
</feature>
<evidence type="ECO:0000259" key="6">
    <source>
        <dbReference type="PROSITE" id="PS51387"/>
    </source>
</evidence>
<dbReference type="HOGENOM" id="CLU_018354_1_2_1"/>
<feature type="chain" id="PRO_5004342603" description="FAD-binding PCMH-type domain-containing protein" evidence="5">
    <location>
        <begin position="23"/>
        <end position="566"/>
    </location>
</feature>
<dbReference type="InterPro" id="IPR006094">
    <property type="entry name" value="Oxid_FAD_bind_N"/>
</dbReference>
<keyword evidence="5" id="KW-0732">Signal</keyword>
<evidence type="ECO:0000256" key="5">
    <source>
        <dbReference type="SAM" id="SignalP"/>
    </source>
</evidence>
<protein>
    <recommendedName>
        <fullName evidence="6">FAD-binding PCMH-type domain-containing protein</fullName>
    </recommendedName>
</protein>